<reference evidence="2 3" key="1">
    <citation type="journal article" date="2015" name="Sci. Rep.">
        <title>The power of single molecule real-time sequencing technology in the de novo assembly of a eukaryotic genome.</title>
        <authorList>
            <person name="Sakai H."/>
            <person name="Naito K."/>
            <person name="Ogiso-Tanaka E."/>
            <person name="Takahashi Y."/>
            <person name="Iseki K."/>
            <person name="Muto C."/>
            <person name="Satou K."/>
            <person name="Teruya K."/>
            <person name="Shiroma A."/>
            <person name="Shimoji M."/>
            <person name="Hirano T."/>
            <person name="Itoh T."/>
            <person name="Kaga A."/>
            <person name="Tomooka N."/>
        </authorList>
    </citation>
    <scope>NUCLEOTIDE SEQUENCE [LARGE SCALE GENOMIC DNA]</scope>
    <source>
        <strain evidence="3">cv. Shumari</strain>
    </source>
</reference>
<dbReference type="AlphaFoldDB" id="A0A0S3SYK8"/>
<organism evidence="2 3">
    <name type="scientific">Vigna angularis var. angularis</name>
    <dbReference type="NCBI Taxonomy" id="157739"/>
    <lineage>
        <taxon>Eukaryota</taxon>
        <taxon>Viridiplantae</taxon>
        <taxon>Streptophyta</taxon>
        <taxon>Embryophyta</taxon>
        <taxon>Tracheophyta</taxon>
        <taxon>Spermatophyta</taxon>
        <taxon>Magnoliopsida</taxon>
        <taxon>eudicotyledons</taxon>
        <taxon>Gunneridae</taxon>
        <taxon>Pentapetalae</taxon>
        <taxon>rosids</taxon>
        <taxon>fabids</taxon>
        <taxon>Fabales</taxon>
        <taxon>Fabaceae</taxon>
        <taxon>Papilionoideae</taxon>
        <taxon>50 kb inversion clade</taxon>
        <taxon>NPAAA clade</taxon>
        <taxon>indigoferoid/millettioid clade</taxon>
        <taxon>Phaseoleae</taxon>
        <taxon>Vigna</taxon>
    </lineage>
</organism>
<protein>
    <submittedName>
        <fullName evidence="2">Uncharacterized protein</fullName>
    </submittedName>
</protein>
<accession>A0A0S3SYK8</accession>
<name>A0A0S3SYK8_PHAAN</name>
<dbReference type="EMBL" id="AP015042">
    <property type="protein sequence ID" value="BAT98023.1"/>
    <property type="molecule type" value="Genomic_DNA"/>
</dbReference>
<evidence type="ECO:0000313" key="3">
    <source>
        <dbReference type="Proteomes" id="UP000291084"/>
    </source>
</evidence>
<keyword evidence="3" id="KW-1185">Reference proteome</keyword>
<sequence>MEHGAAAKNLEEGVKDDRTAWAVGRQAISEFGSGKTHQQLEVVASSNGGGVERLKRALRDLEAAILQEIEASFDEQSDLGRTEAPPRSFENLGEALHTNHPLSFASLARGISRASSIAERSNLSRPRADLKQPFPDSPSVGQRKRVEVKSGKINSSHCGETAERKAKEVMVAELSHMH</sequence>
<proteinExistence type="predicted"/>
<feature type="region of interest" description="Disordered" evidence="1">
    <location>
        <begin position="118"/>
        <end position="164"/>
    </location>
</feature>
<gene>
    <name evidence="2" type="primary">Vigan.09G162700</name>
    <name evidence="2" type="ORF">VIGAN_09162700</name>
</gene>
<evidence type="ECO:0000313" key="2">
    <source>
        <dbReference type="EMBL" id="BAT98023.1"/>
    </source>
</evidence>
<dbReference type="Proteomes" id="UP000291084">
    <property type="component" value="Chromosome 9"/>
</dbReference>
<evidence type="ECO:0000256" key="1">
    <source>
        <dbReference type="SAM" id="MobiDB-lite"/>
    </source>
</evidence>